<gene>
    <name evidence="11" type="ORF">DDF67_02595</name>
</gene>
<dbReference type="GO" id="GO:0046872">
    <property type="term" value="F:metal ion binding"/>
    <property type="evidence" value="ECO:0007669"/>
    <property type="project" value="UniProtKB-KW"/>
</dbReference>
<dbReference type="PANTHER" id="PTHR33693:SF3">
    <property type="entry name" value="TYPE-5 URACIL-DNA GLYCOSYLASE"/>
    <property type="match status" value="1"/>
</dbReference>
<feature type="domain" description="Uracil-DNA glycosylase-like" evidence="10">
    <location>
        <begin position="47"/>
        <end position="213"/>
    </location>
</feature>
<dbReference type="InterPro" id="IPR044147">
    <property type="entry name" value="UdgB-like"/>
</dbReference>
<name>A0A2T9KD01_9CAUL</name>
<proteinExistence type="inferred from homology"/>
<dbReference type="EMBL" id="QDKQ01000014">
    <property type="protein sequence ID" value="PVM93818.1"/>
    <property type="molecule type" value="Genomic_DNA"/>
</dbReference>
<dbReference type="InterPro" id="IPR051536">
    <property type="entry name" value="UDG_Type-4/5"/>
</dbReference>
<evidence type="ECO:0000256" key="3">
    <source>
        <dbReference type="ARBA" id="ARBA00022763"/>
    </source>
</evidence>
<dbReference type="Gene3D" id="3.40.470.10">
    <property type="entry name" value="Uracil-DNA glycosylase-like domain"/>
    <property type="match status" value="1"/>
</dbReference>
<keyword evidence="4" id="KW-0378">Hydrolase</keyword>
<evidence type="ECO:0000256" key="5">
    <source>
        <dbReference type="ARBA" id="ARBA00023004"/>
    </source>
</evidence>
<keyword evidence="12" id="KW-1185">Reference proteome</keyword>
<reference evidence="11 12" key="1">
    <citation type="submission" date="2018-04" db="EMBL/GenBank/DDBJ databases">
        <title>The genome sequence of Caulobacter sp. 744.</title>
        <authorList>
            <person name="Gao J."/>
            <person name="Sun J."/>
        </authorList>
    </citation>
    <scope>NUCLEOTIDE SEQUENCE [LARGE SCALE GENOMIC DNA]</scope>
    <source>
        <strain evidence="11 12">774</strain>
    </source>
</reference>
<dbReference type="GO" id="GO:0033958">
    <property type="term" value="F:DNA-deoxyinosine glycosylase activity"/>
    <property type="evidence" value="ECO:0007669"/>
    <property type="project" value="InterPro"/>
</dbReference>
<keyword evidence="2" id="KW-0479">Metal-binding</keyword>
<evidence type="ECO:0000313" key="12">
    <source>
        <dbReference type="Proteomes" id="UP000245073"/>
    </source>
</evidence>
<dbReference type="GO" id="GO:0006284">
    <property type="term" value="P:base-excision repair"/>
    <property type="evidence" value="ECO:0007669"/>
    <property type="project" value="InterPro"/>
</dbReference>
<dbReference type="RefSeq" id="WP_109099400.1">
    <property type="nucleotide sequence ID" value="NZ_QDKQ01000014.1"/>
</dbReference>
<dbReference type="GO" id="GO:0051539">
    <property type="term" value="F:4 iron, 4 sulfur cluster binding"/>
    <property type="evidence" value="ECO:0007669"/>
    <property type="project" value="UniProtKB-KW"/>
</dbReference>
<dbReference type="Pfam" id="PF03167">
    <property type="entry name" value="UDG"/>
    <property type="match status" value="1"/>
</dbReference>
<protein>
    <recommendedName>
        <fullName evidence="9">Type-5 uracil-DNA glycosylase</fullName>
    </recommendedName>
</protein>
<evidence type="ECO:0000256" key="9">
    <source>
        <dbReference type="ARBA" id="ARBA00023887"/>
    </source>
</evidence>
<dbReference type="Proteomes" id="UP000245073">
    <property type="component" value="Unassembled WGS sequence"/>
</dbReference>
<evidence type="ECO:0000256" key="6">
    <source>
        <dbReference type="ARBA" id="ARBA00023014"/>
    </source>
</evidence>
<comment type="similarity">
    <text evidence="8">Belongs to the uracil-DNA glycosylase (UDG) superfamily. Type 5 (UDGb) family.</text>
</comment>
<dbReference type="AlphaFoldDB" id="A0A2T9KD01"/>
<dbReference type="InterPro" id="IPR005122">
    <property type="entry name" value="Uracil-DNA_glycosylase-like"/>
</dbReference>
<dbReference type="SMART" id="SM00986">
    <property type="entry name" value="UDG"/>
    <property type="match status" value="1"/>
</dbReference>
<evidence type="ECO:0000313" key="11">
    <source>
        <dbReference type="EMBL" id="PVM93818.1"/>
    </source>
</evidence>
<evidence type="ECO:0000256" key="4">
    <source>
        <dbReference type="ARBA" id="ARBA00022801"/>
    </source>
</evidence>
<dbReference type="PANTHER" id="PTHR33693">
    <property type="entry name" value="TYPE-5 URACIL-DNA GLYCOSYLASE"/>
    <property type="match status" value="1"/>
</dbReference>
<organism evidence="11 12">
    <name type="scientific">Caulobacter endophyticus</name>
    <dbReference type="NCBI Taxonomy" id="2172652"/>
    <lineage>
        <taxon>Bacteria</taxon>
        <taxon>Pseudomonadati</taxon>
        <taxon>Pseudomonadota</taxon>
        <taxon>Alphaproteobacteria</taxon>
        <taxon>Caulobacterales</taxon>
        <taxon>Caulobacteraceae</taxon>
        <taxon>Caulobacter</taxon>
    </lineage>
</organism>
<dbReference type="CDD" id="cd10031">
    <property type="entry name" value="UDG-F5_TTUDGB_like"/>
    <property type="match status" value="1"/>
</dbReference>
<evidence type="ECO:0000256" key="1">
    <source>
        <dbReference type="ARBA" id="ARBA00022485"/>
    </source>
</evidence>
<evidence type="ECO:0000259" key="10">
    <source>
        <dbReference type="SMART" id="SM00986"/>
    </source>
</evidence>
<dbReference type="GO" id="GO:0004844">
    <property type="term" value="F:uracil DNA N-glycosylase activity"/>
    <property type="evidence" value="ECO:0007669"/>
    <property type="project" value="InterPro"/>
</dbReference>
<dbReference type="InterPro" id="IPR036895">
    <property type="entry name" value="Uracil-DNA_glycosylase-like_sf"/>
</dbReference>
<dbReference type="SUPFAM" id="SSF52141">
    <property type="entry name" value="Uracil-DNA glycosylase-like"/>
    <property type="match status" value="1"/>
</dbReference>
<keyword evidence="7" id="KW-0234">DNA repair</keyword>
<dbReference type="SMART" id="SM00987">
    <property type="entry name" value="UreE_C"/>
    <property type="match status" value="1"/>
</dbReference>
<dbReference type="OrthoDB" id="9787663at2"/>
<evidence type="ECO:0000256" key="8">
    <source>
        <dbReference type="ARBA" id="ARBA00023779"/>
    </source>
</evidence>
<comment type="caution">
    <text evidence="11">The sequence shown here is derived from an EMBL/GenBank/DDBJ whole genome shotgun (WGS) entry which is preliminary data.</text>
</comment>
<evidence type="ECO:0000256" key="2">
    <source>
        <dbReference type="ARBA" id="ARBA00022723"/>
    </source>
</evidence>
<keyword evidence="3" id="KW-0227">DNA damage</keyword>
<accession>A0A2T9KD01</accession>
<keyword evidence="5" id="KW-0408">Iron</keyword>
<keyword evidence="1" id="KW-0004">4Fe-4S</keyword>
<evidence type="ECO:0000256" key="7">
    <source>
        <dbReference type="ARBA" id="ARBA00023204"/>
    </source>
</evidence>
<sequence length="224" mass="24555">MQHSNIAGEVVPSLAEPPRDCPLCPRLVAYRRENQELYPDYFNGPAPSFGDRNARLLVVGLAPGRKGANRTGRPFTGDYAGTLLYETLIKYGFATGKFEARIDDSLQLVGSAVTNAVRCAPPGNKPETSEENTCRPFLKARLDMFPNLKAIVTLGDVSRRNVLKTLGLKASAGIPGHGSEFQAGPYRIFNSYHCSRLNTNTGRLTTPMFEELFARVRAYVDAAD</sequence>
<keyword evidence="6" id="KW-0411">Iron-sulfur</keyword>